<dbReference type="SUPFAM" id="SSF52518">
    <property type="entry name" value="Thiamin diphosphate-binding fold (THDP-binding)"/>
    <property type="match status" value="1"/>
</dbReference>
<feature type="domain" description="Transketolase-like pyrimidine-binding" evidence="7">
    <location>
        <begin position="1"/>
        <end position="150"/>
    </location>
</feature>
<dbReference type="Pfam" id="PF02779">
    <property type="entry name" value="Transket_pyr"/>
    <property type="match status" value="1"/>
</dbReference>
<keyword evidence="4" id="KW-0808">Transferase</keyword>
<evidence type="ECO:0000256" key="2">
    <source>
        <dbReference type="ARBA" id="ARBA00001964"/>
    </source>
</evidence>
<dbReference type="InterPro" id="IPR029061">
    <property type="entry name" value="THDP-binding"/>
</dbReference>
<evidence type="ECO:0000256" key="1">
    <source>
        <dbReference type="ARBA" id="ARBA00001946"/>
    </source>
</evidence>
<proteinExistence type="predicted"/>
<dbReference type="Gene3D" id="3.40.50.970">
    <property type="match status" value="1"/>
</dbReference>
<keyword evidence="6" id="KW-0786">Thiamine pyrophosphate</keyword>
<reference evidence="8" key="1">
    <citation type="journal article" date="2023" name="G3 (Bethesda)">
        <title>Whole genome assemblies of Zophobas morio and Tenebrio molitor.</title>
        <authorList>
            <person name="Kaur S."/>
            <person name="Stinson S.A."/>
            <person name="diCenzo G.C."/>
        </authorList>
    </citation>
    <scope>NUCLEOTIDE SEQUENCE</scope>
    <source>
        <strain evidence="8">QUZm001</strain>
    </source>
</reference>
<evidence type="ECO:0000256" key="5">
    <source>
        <dbReference type="ARBA" id="ARBA00022842"/>
    </source>
</evidence>
<dbReference type="GO" id="GO:0008661">
    <property type="term" value="F:1-deoxy-D-xylulose-5-phosphate synthase activity"/>
    <property type="evidence" value="ECO:0007669"/>
    <property type="project" value="InterPro"/>
</dbReference>
<dbReference type="PANTHER" id="PTHR43322:SF5">
    <property type="entry name" value="1-DEOXY-D-XYLULOSE-5-PHOSPHATE SYNTHASE, CHLOROPLASTIC"/>
    <property type="match status" value="1"/>
</dbReference>
<evidence type="ECO:0000256" key="4">
    <source>
        <dbReference type="ARBA" id="ARBA00022679"/>
    </source>
</evidence>
<evidence type="ECO:0000313" key="8">
    <source>
        <dbReference type="EMBL" id="KAJ3621782.1"/>
    </source>
</evidence>
<protein>
    <recommendedName>
        <fullName evidence="7">Transketolase-like pyrimidine-binding domain-containing protein</fullName>
    </recommendedName>
</protein>
<comment type="subunit">
    <text evidence="3">Homodimer.</text>
</comment>
<comment type="cofactor">
    <cofactor evidence="1">
        <name>Mg(2+)</name>
        <dbReference type="ChEBI" id="CHEBI:18420"/>
    </cofactor>
</comment>
<evidence type="ECO:0000256" key="3">
    <source>
        <dbReference type="ARBA" id="ARBA00011738"/>
    </source>
</evidence>
<name>A0AA38HHT4_9CUCU</name>
<evidence type="ECO:0000256" key="6">
    <source>
        <dbReference type="ARBA" id="ARBA00023052"/>
    </source>
</evidence>
<dbReference type="AlphaFoldDB" id="A0AA38HHT4"/>
<gene>
    <name evidence="8" type="ORF">Zmor_004511</name>
</gene>
<dbReference type="SMART" id="SM00861">
    <property type="entry name" value="Transket_pyr"/>
    <property type="match status" value="1"/>
</dbReference>
<dbReference type="PANTHER" id="PTHR43322">
    <property type="entry name" value="1-D-DEOXYXYLULOSE 5-PHOSPHATE SYNTHASE-RELATED"/>
    <property type="match status" value="1"/>
</dbReference>
<evidence type="ECO:0000259" key="7">
    <source>
        <dbReference type="SMART" id="SM00861"/>
    </source>
</evidence>
<dbReference type="Proteomes" id="UP001168821">
    <property type="component" value="Unassembled WGS sequence"/>
</dbReference>
<organism evidence="8 9">
    <name type="scientific">Zophobas morio</name>
    <dbReference type="NCBI Taxonomy" id="2755281"/>
    <lineage>
        <taxon>Eukaryota</taxon>
        <taxon>Metazoa</taxon>
        <taxon>Ecdysozoa</taxon>
        <taxon>Arthropoda</taxon>
        <taxon>Hexapoda</taxon>
        <taxon>Insecta</taxon>
        <taxon>Pterygota</taxon>
        <taxon>Neoptera</taxon>
        <taxon>Endopterygota</taxon>
        <taxon>Coleoptera</taxon>
        <taxon>Polyphaga</taxon>
        <taxon>Cucujiformia</taxon>
        <taxon>Tenebrionidae</taxon>
        <taxon>Zophobas</taxon>
    </lineage>
</organism>
<accession>A0AA38HHT4</accession>
<sequence>MLKKDKNIRVFHAGMNYVYDYQKFKNDYPDQFIDAGIAEEIAIIEAAAAANAGKTVYFTVASSFFQRCYDQIVHDLIRNNSNVKLIVIRGMVTDIGDSHHGIYDLNMYNSFENVKIFMPITVGDMENSLKEAAEYKGPVVIRLDGDLDTVEAMTSKETK</sequence>
<dbReference type="EMBL" id="JALNTZ010001934">
    <property type="protein sequence ID" value="KAJ3621782.1"/>
    <property type="molecule type" value="Genomic_DNA"/>
</dbReference>
<dbReference type="InterPro" id="IPR005475">
    <property type="entry name" value="Transketolase-like_Pyr-bd"/>
</dbReference>
<keyword evidence="5" id="KW-0460">Magnesium</keyword>
<dbReference type="GO" id="GO:0016114">
    <property type="term" value="P:terpenoid biosynthetic process"/>
    <property type="evidence" value="ECO:0007669"/>
    <property type="project" value="InterPro"/>
</dbReference>
<comment type="caution">
    <text evidence="8">The sequence shown here is derived from an EMBL/GenBank/DDBJ whole genome shotgun (WGS) entry which is preliminary data.</text>
</comment>
<dbReference type="GO" id="GO:0005829">
    <property type="term" value="C:cytosol"/>
    <property type="evidence" value="ECO:0007669"/>
    <property type="project" value="TreeGrafter"/>
</dbReference>
<dbReference type="InterPro" id="IPR005477">
    <property type="entry name" value="Dxylulose-5-P_synthase"/>
</dbReference>
<evidence type="ECO:0000313" key="9">
    <source>
        <dbReference type="Proteomes" id="UP001168821"/>
    </source>
</evidence>
<comment type="cofactor">
    <cofactor evidence="2">
        <name>thiamine diphosphate</name>
        <dbReference type="ChEBI" id="CHEBI:58937"/>
    </cofactor>
</comment>
<keyword evidence="9" id="KW-1185">Reference proteome</keyword>